<reference evidence="1" key="1">
    <citation type="submission" date="2020-05" db="EMBL/GenBank/DDBJ databases">
        <title>Large-scale comparative analyses of tick genomes elucidate their genetic diversity and vector capacities.</title>
        <authorList>
            <person name="Jia N."/>
            <person name="Wang J."/>
            <person name="Shi W."/>
            <person name="Du L."/>
            <person name="Sun Y."/>
            <person name="Zhan W."/>
            <person name="Jiang J."/>
            <person name="Wang Q."/>
            <person name="Zhang B."/>
            <person name="Ji P."/>
            <person name="Sakyi L.B."/>
            <person name="Cui X."/>
            <person name="Yuan T."/>
            <person name="Jiang B."/>
            <person name="Yang W."/>
            <person name="Lam T.T.-Y."/>
            <person name="Chang Q."/>
            <person name="Ding S."/>
            <person name="Wang X."/>
            <person name="Zhu J."/>
            <person name="Ruan X."/>
            <person name="Zhao L."/>
            <person name="Wei J."/>
            <person name="Que T."/>
            <person name="Du C."/>
            <person name="Cheng J."/>
            <person name="Dai P."/>
            <person name="Han X."/>
            <person name="Huang E."/>
            <person name="Gao Y."/>
            <person name="Liu J."/>
            <person name="Shao H."/>
            <person name="Ye R."/>
            <person name="Li L."/>
            <person name="Wei W."/>
            <person name="Wang X."/>
            <person name="Wang C."/>
            <person name="Yang T."/>
            <person name="Huo Q."/>
            <person name="Li W."/>
            <person name="Guo W."/>
            <person name="Chen H."/>
            <person name="Zhou L."/>
            <person name="Ni X."/>
            <person name="Tian J."/>
            <person name="Zhou Y."/>
            <person name="Sheng Y."/>
            <person name="Liu T."/>
            <person name="Pan Y."/>
            <person name="Xia L."/>
            <person name="Li J."/>
            <person name="Zhao F."/>
            <person name="Cao W."/>
        </authorList>
    </citation>
    <scope>NUCLEOTIDE SEQUENCE</scope>
    <source>
        <strain evidence="1">Hyas-2018</strain>
    </source>
</reference>
<name>A0ACB7S9K5_HYAAI</name>
<proteinExistence type="predicted"/>
<accession>A0ACB7S9K5</accession>
<evidence type="ECO:0000313" key="2">
    <source>
        <dbReference type="Proteomes" id="UP000821845"/>
    </source>
</evidence>
<evidence type="ECO:0000313" key="1">
    <source>
        <dbReference type="EMBL" id="KAH6931847.1"/>
    </source>
</evidence>
<protein>
    <submittedName>
        <fullName evidence="1">Uncharacterized protein</fullName>
    </submittedName>
</protein>
<sequence length="165" mass="17934">MRLRRATEKAVAAGVRMLKRVHSHMKARKPAFLEVGGLSQRSEATRVSRLSSLAKTDLSRARTFTVTTYTVAAPLRASTGRRHFLAAGRPTDLPRLSSLLRPAVNGVRARITRVRRPPLKKGGPPPSLEGAGGNGDCLGVGIEVWTRRARQRKVPNLCPEALLAS</sequence>
<organism evidence="1 2">
    <name type="scientific">Hyalomma asiaticum</name>
    <name type="common">Tick</name>
    <dbReference type="NCBI Taxonomy" id="266040"/>
    <lineage>
        <taxon>Eukaryota</taxon>
        <taxon>Metazoa</taxon>
        <taxon>Ecdysozoa</taxon>
        <taxon>Arthropoda</taxon>
        <taxon>Chelicerata</taxon>
        <taxon>Arachnida</taxon>
        <taxon>Acari</taxon>
        <taxon>Parasitiformes</taxon>
        <taxon>Ixodida</taxon>
        <taxon>Ixodoidea</taxon>
        <taxon>Ixodidae</taxon>
        <taxon>Hyalomminae</taxon>
        <taxon>Hyalomma</taxon>
    </lineage>
</organism>
<keyword evidence="2" id="KW-1185">Reference proteome</keyword>
<dbReference type="EMBL" id="CM023484">
    <property type="protein sequence ID" value="KAH6931847.1"/>
    <property type="molecule type" value="Genomic_DNA"/>
</dbReference>
<gene>
    <name evidence="1" type="ORF">HPB50_000920</name>
</gene>
<dbReference type="Proteomes" id="UP000821845">
    <property type="component" value="Chromosome 4"/>
</dbReference>
<comment type="caution">
    <text evidence="1">The sequence shown here is derived from an EMBL/GenBank/DDBJ whole genome shotgun (WGS) entry which is preliminary data.</text>
</comment>